<evidence type="ECO:0000259" key="4">
    <source>
        <dbReference type="PROSITE" id="PS51138"/>
    </source>
</evidence>
<dbReference type="GO" id="GO:0050832">
    <property type="term" value="P:defense response to fungus"/>
    <property type="evidence" value="ECO:0007669"/>
    <property type="project" value="InterPro"/>
</dbReference>
<keyword evidence="2" id="KW-0539">Nucleus</keyword>
<reference evidence="5" key="1">
    <citation type="journal article" date="2023" name="bioRxiv">
        <title>Improved chromosome-level genome assembly for marigold (Tagetes erecta).</title>
        <authorList>
            <person name="Jiang F."/>
            <person name="Yuan L."/>
            <person name="Wang S."/>
            <person name="Wang H."/>
            <person name="Xu D."/>
            <person name="Wang A."/>
            <person name="Fan W."/>
        </authorList>
    </citation>
    <scope>NUCLEOTIDE SEQUENCE</scope>
    <source>
        <strain evidence="5">WSJ</strain>
        <tissue evidence="5">Leaf</tissue>
    </source>
</reference>
<dbReference type="PANTHER" id="PTHR33432:SF33">
    <property type="entry name" value="OS03G0796400 PROTEIN"/>
    <property type="match status" value="1"/>
</dbReference>
<evidence type="ECO:0000256" key="2">
    <source>
        <dbReference type="ARBA" id="ARBA00023242"/>
    </source>
</evidence>
<keyword evidence="6" id="KW-1185">Reference proteome</keyword>
<dbReference type="InterPro" id="IPR036142">
    <property type="entry name" value="ENT_dom-like_sf"/>
</dbReference>
<gene>
    <name evidence="5" type="ORF">QVD17_11815</name>
</gene>
<dbReference type="Pfam" id="PF03735">
    <property type="entry name" value="ENT"/>
    <property type="match status" value="1"/>
</dbReference>
<dbReference type="InterPro" id="IPR033485">
    <property type="entry name" value="EMSY-LIKE_plant"/>
</dbReference>
<protein>
    <recommendedName>
        <fullName evidence="4">ENT domain-containing protein</fullName>
    </recommendedName>
</protein>
<dbReference type="SMART" id="SM01191">
    <property type="entry name" value="ENT"/>
    <property type="match status" value="1"/>
</dbReference>
<dbReference type="EMBL" id="JAUHHV010000003">
    <property type="protein sequence ID" value="KAK1429601.1"/>
    <property type="molecule type" value="Genomic_DNA"/>
</dbReference>
<dbReference type="InterPro" id="IPR005491">
    <property type="entry name" value="ENT_dom"/>
</dbReference>
<comment type="subcellular location">
    <subcellularLocation>
        <location evidence="1">Nucleus</location>
    </subcellularLocation>
</comment>
<evidence type="ECO:0000313" key="5">
    <source>
        <dbReference type="EMBL" id="KAK1429601.1"/>
    </source>
</evidence>
<dbReference type="AlphaFoldDB" id="A0AAD8P2I7"/>
<dbReference type="Pfam" id="PF05641">
    <property type="entry name" value="Agenet"/>
    <property type="match status" value="1"/>
</dbReference>
<evidence type="ECO:0000256" key="1">
    <source>
        <dbReference type="ARBA" id="ARBA00004123"/>
    </source>
</evidence>
<name>A0AAD8P2I7_TARER</name>
<comment type="caution">
    <text evidence="5">The sequence shown here is derived from an EMBL/GenBank/DDBJ whole genome shotgun (WGS) entry which is preliminary data.</text>
</comment>
<evidence type="ECO:0000313" key="6">
    <source>
        <dbReference type="Proteomes" id="UP001229421"/>
    </source>
</evidence>
<dbReference type="SMART" id="SM00743">
    <property type="entry name" value="Agenet"/>
    <property type="match status" value="1"/>
</dbReference>
<dbReference type="PROSITE" id="PS51138">
    <property type="entry name" value="ENT"/>
    <property type="match status" value="1"/>
</dbReference>
<evidence type="ECO:0000256" key="3">
    <source>
        <dbReference type="SAM" id="MobiDB-lite"/>
    </source>
</evidence>
<sequence length="458" mass="52946">MNPWTEEEELALTKSMKLERSEEPNWDRVSARFHRHLRRDEETHIVIQLSSKWFDMRRKMIKFDTYYDQVIAEQNGLEVLNESDVTFLAQEKYRSEFVKFNQTLESQNAKSVIKELIKHQFILNTPYSFNFISNFEQNDLKIVSGNREAYSVRYNGYHGVEKVSKGNIRPFPPAINSQSWVTGDVVEVFDEISWKTATVLKVLKGDRYTVRLHESNREIRAHKTNIRARLSWRDGHWIPLSKISRTNEVEPSFCNTGMPVYKDARLKKPKRASPFCASHLNAKKRKPTEKDGRQSQRHSFKKVDAFEGNKYMQASFNYSSNGYYEMAKKKRKTYGVVGCSLARISEPNESDNDQCSVGSCSVISGGYNKLSSHYDADMLSSDGESFNTSWVEHEVAMGVHSLELHAYRSTLEALYAFGPLSWEKEALLTNLRISLHISNDEHLTELRHLISSGARILD</sequence>
<organism evidence="5 6">
    <name type="scientific">Tagetes erecta</name>
    <name type="common">African marigold</name>
    <dbReference type="NCBI Taxonomy" id="13708"/>
    <lineage>
        <taxon>Eukaryota</taxon>
        <taxon>Viridiplantae</taxon>
        <taxon>Streptophyta</taxon>
        <taxon>Embryophyta</taxon>
        <taxon>Tracheophyta</taxon>
        <taxon>Spermatophyta</taxon>
        <taxon>Magnoliopsida</taxon>
        <taxon>eudicotyledons</taxon>
        <taxon>Gunneridae</taxon>
        <taxon>Pentapetalae</taxon>
        <taxon>asterids</taxon>
        <taxon>campanulids</taxon>
        <taxon>Asterales</taxon>
        <taxon>Asteraceae</taxon>
        <taxon>Asteroideae</taxon>
        <taxon>Heliantheae alliance</taxon>
        <taxon>Tageteae</taxon>
        <taxon>Tagetes</taxon>
    </lineage>
</organism>
<dbReference type="InterPro" id="IPR014002">
    <property type="entry name" value="Agenet_dom_plant"/>
</dbReference>
<accession>A0AAD8P2I7</accession>
<feature type="domain" description="ENT" evidence="4">
    <location>
        <begin position="395"/>
        <end position="458"/>
    </location>
</feature>
<dbReference type="PANTHER" id="PTHR33432">
    <property type="entry name" value="PROTEIN EMSY-LIKE 4"/>
    <property type="match status" value="1"/>
</dbReference>
<dbReference type="Gene3D" id="1.10.1240.40">
    <property type="entry name" value="ENT domain"/>
    <property type="match status" value="1"/>
</dbReference>
<proteinExistence type="predicted"/>
<dbReference type="InterPro" id="IPR008395">
    <property type="entry name" value="Agenet-like_dom"/>
</dbReference>
<dbReference type="Proteomes" id="UP001229421">
    <property type="component" value="Unassembled WGS sequence"/>
</dbReference>
<dbReference type="SUPFAM" id="SSF158639">
    <property type="entry name" value="ENT-like"/>
    <property type="match status" value="1"/>
</dbReference>
<dbReference type="GO" id="GO:0005634">
    <property type="term" value="C:nucleus"/>
    <property type="evidence" value="ECO:0007669"/>
    <property type="project" value="UniProtKB-SubCell"/>
</dbReference>
<feature type="region of interest" description="Disordered" evidence="3">
    <location>
        <begin position="277"/>
        <end position="299"/>
    </location>
</feature>
<dbReference type="CDD" id="cd20406">
    <property type="entry name" value="Tudor_Agenet_AtDUF_rpt2_4"/>
    <property type="match status" value="1"/>
</dbReference>